<reference evidence="3 4" key="1">
    <citation type="submission" date="2019-03" db="EMBL/GenBank/DDBJ databases">
        <title>Genomic analyses of the natural microbiome of Caenorhabditis elegans.</title>
        <authorList>
            <person name="Samuel B."/>
        </authorList>
    </citation>
    <scope>NUCLEOTIDE SEQUENCE [LARGE SCALE GENOMIC DNA]</scope>
    <source>
        <strain evidence="3 4">BIGb0156</strain>
    </source>
</reference>
<comment type="function">
    <text evidence="2">Antitoxin component of a type II toxin-antitoxin (TA) system.</text>
</comment>
<keyword evidence="4" id="KW-1185">Reference proteome</keyword>
<evidence type="ECO:0000256" key="2">
    <source>
        <dbReference type="RuleBase" id="RU362080"/>
    </source>
</evidence>
<gene>
    <name evidence="3" type="ORF">EC847_1522</name>
</gene>
<evidence type="ECO:0000256" key="1">
    <source>
        <dbReference type="ARBA" id="ARBA00009981"/>
    </source>
</evidence>
<dbReference type="RefSeq" id="WP_133462677.1">
    <property type="nucleotide sequence ID" value="NZ_SNVX01000052.1"/>
</dbReference>
<proteinExistence type="inferred from homology"/>
<name>A0A4V3BL76_SCAGO</name>
<dbReference type="Proteomes" id="UP000295530">
    <property type="component" value="Unassembled WGS sequence"/>
</dbReference>
<dbReference type="Pfam" id="PF02604">
    <property type="entry name" value="PhdYeFM_antitox"/>
    <property type="match status" value="1"/>
</dbReference>
<dbReference type="EMBL" id="SNVX01000052">
    <property type="protein sequence ID" value="TDN45592.1"/>
    <property type="molecule type" value="Genomic_DNA"/>
</dbReference>
<dbReference type="SUPFAM" id="SSF143120">
    <property type="entry name" value="YefM-like"/>
    <property type="match status" value="1"/>
</dbReference>
<sequence length="73" mass="8120">MQSINFTAARDKLASVLDGVAAGEPVMITRRSAKPVIIVDAEQYEKMQKIQAASDFDWLFAEHGKTLQALKNR</sequence>
<dbReference type="InterPro" id="IPR036165">
    <property type="entry name" value="YefM-like_sf"/>
</dbReference>
<evidence type="ECO:0000313" key="4">
    <source>
        <dbReference type="Proteomes" id="UP000295530"/>
    </source>
</evidence>
<dbReference type="OrthoDB" id="9802003at2"/>
<dbReference type="NCBIfam" id="TIGR01552">
    <property type="entry name" value="phd_fam"/>
    <property type="match status" value="1"/>
</dbReference>
<dbReference type="InterPro" id="IPR006442">
    <property type="entry name" value="Antitoxin_Phd/YefM"/>
</dbReference>
<organism evidence="3 4">
    <name type="scientific">Scandinavium goeteborgense</name>
    <dbReference type="NCBI Taxonomy" id="1851514"/>
    <lineage>
        <taxon>Bacteria</taxon>
        <taxon>Pseudomonadati</taxon>
        <taxon>Pseudomonadota</taxon>
        <taxon>Gammaproteobacteria</taxon>
        <taxon>Enterobacterales</taxon>
        <taxon>Enterobacteriaceae</taxon>
        <taxon>Scandinavium</taxon>
    </lineage>
</organism>
<dbReference type="Gene3D" id="3.40.1620.10">
    <property type="entry name" value="YefM-like domain"/>
    <property type="match status" value="1"/>
</dbReference>
<protein>
    <recommendedName>
        <fullName evidence="2">Antitoxin</fullName>
    </recommendedName>
</protein>
<evidence type="ECO:0000313" key="3">
    <source>
        <dbReference type="EMBL" id="TDN45592.1"/>
    </source>
</evidence>
<dbReference type="AlphaFoldDB" id="A0A4V3BL76"/>
<comment type="caution">
    <text evidence="3">The sequence shown here is derived from an EMBL/GenBank/DDBJ whole genome shotgun (WGS) entry which is preliminary data.</text>
</comment>
<accession>A0A4V3BL76</accession>
<comment type="similarity">
    <text evidence="1 2">Belongs to the phD/YefM antitoxin family.</text>
</comment>